<evidence type="ECO:0000313" key="2">
    <source>
        <dbReference type="Proteomes" id="UP001163324"/>
    </source>
</evidence>
<keyword evidence="2" id="KW-1185">Reference proteome</keyword>
<proteinExistence type="predicted"/>
<reference evidence="1" key="1">
    <citation type="submission" date="2022-10" db="EMBL/GenBank/DDBJ databases">
        <title>Complete Genome of Trichothecium roseum strain YXFP-22015, a Plant Pathogen Isolated from Citrus.</title>
        <authorList>
            <person name="Wang Y."/>
            <person name="Zhu L."/>
        </authorList>
    </citation>
    <scope>NUCLEOTIDE SEQUENCE</scope>
    <source>
        <strain evidence="1">YXFP-22015</strain>
    </source>
</reference>
<organism evidence="1 2">
    <name type="scientific">Trichothecium roseum</name>
    <dbReference type="NCBI Taxonomy" id="47278"/>
    <lineage>
        <taxon>Eukaryota</taxon>
        <taxon>Fungi</taxon>
        <taxon>Dikarya</taxon>
        <taxon>Ascomycota</taxon>
        <taxon>Pezizomycotina</taxon>
        <taxon>Sordariomycetes</taxon>
        <taxon>Hypocreomycetidae</taxon>
        <taxon>Hypocreales</taxon>
        <taxon>Hypocreales incertae sedis</taxon>
        <taxon>Trichothecium</taxon>
    </lineage>
</organism>
<protein>
    <submittedName>
        <fullName evidence="1">Uncharacterized protein</fullName>
    </submittedName>
</protein>
<sequence>MDGSVPPVARRRAPACVPCRQRKLRCDRKLPCSMCIRSRREECFYSSAQATQATQANPAPRVQTQAQTQTPPQVTPAAAAASSETSLPGLRSDSETDRTSSAPAASASSGAPDEQPPSDSPGTEPGSALEDGQWLVSTLGSVYISGKPQEISDREALSTENSSTTPASRLSLRQAVNHDQWPDRYKTSVTQQVTDQWLVSLNQISRPVKGIMFKGKYVGQSNWLQAISLVPSTVAWVHQGPYDSKNGYFRHFNECSILAKRIKSQRQPRQRTGEYGRQLPSKAIADRLLDLYIRNFEPIYRIIHVPTLLSDYDRFWETAEATEAGTTADTLLVNKVQLCLALGCYVHDDVFSLRNFVVQWIHEAKSAIVMLEKTTMRLERLQVLCLLHLVRRYYSGKQGPPFWISSGSIYHTAVGMGLHIDPSRLPRMPPLDAELRRRLWFTILEFQIESSLEGGTVPLISVESADCEMPSNLDDDQLNPGLDAPPTPKPRQILTGNSLQIALARSMPLRASIIKLVNDVSHQAAYGEVLRLTSELQEANRALLAQVTSYSSLLEPFLVRWCDAFIRRYFLILHIPYMQLAARNPLYYFSRKVCVDNAVRISYAFCPSGEPGSILEALRAAANIEKPCAEFLRHNYCTQGQTRAVQFQCSSVLAAELLSLIREESSGSLKWPNETSEGGEDVVVGDLQCAQLHALLIQAKKLEEYRLKAGCTNPKDFVHVSIFLGQVEACVAGTTVDAVVNARAMESLTCALAIIREQVNEDTEMDSIVMPSLGVEMEADDIGQFTNLWMSDLQDLNWENLGSGFMNR</sequence>
<evidence type="ECO:0000313" key="1">
    <source>
        <dbReference type="EMBL" id="KAI9898078.1"/>
    </source>
</evidence>
<gene>
    <name evidence="1" type="ORF">N3K66_006438</name>
</gene>
<name>A0ACC0UX32_9HYPO</name>
<dbReference type="EMBL" id="CM047945">
    <property type="protein sequence ID" value="KAI9898078.1"/>
    <property type="molecule type" value="Genomic_DNA"/>
</dbReference>
<dbReference type="Proteomes" id="UP001163324">
    <property type="component" value="Chromosome 6"/>
</dbReference>
<accession>A0ACC0UX32</accession>
<comment type="caution">
    <text evidence="1">The sequence shown here is derived from an EMBL/GenBank/DDBJ whole genome shotgun (WGS) entry which is preliminary data.</text>
</comment>